<sequence length="129" mass="14161">MNEQTSHLLATLLQKALSGIDSAVAFSQAQLPDVIRQLLLWKAALYGLRIIVGTLLLWGCVVLFRKGLEWNRSLATDTQGFVSLLLSGVVGLFVVVMVLSNTGNLLQIWLAPKIWLIEYAADLMRSGGH</sequence>
<organism evidence="2 3">
    <name type="scientific">Trabulsiella odontotermitis</name>
    <dbReference type="NCBI Taxonomy" id="379893"/>
    <lineage>
        <taxon>Bacteria</taxon>
        <taxon>Pseudomonadati</taxon>
        <taxon>Pseudomonadota</taxon>
        <taxon>Gammaproteobacteria</taxon>
        <taxon>Enterobacterales</taxon>
        <taxon>Enterobacteriaceae</taxon>
        <taxon>Trabulsiella</taxon>
    </lineage>
</organism>
<dbReference type="AlphaFoldDB" id="A0A0L0GQ89"/>
<proteinExistence type="predicted"/>
<keyword evidence="1" id="KW-0472">Membrane</keyword>
<feature type="transmembrane region" description="Helical" evidence="1">
    <location>
        <begin position="43"/>
        <end position="64"/>
    </location>
</feature>
<dbReference type="OrthoDB" id="6624449at2"/>
<gene>
    <name evidence="2" type="ORF">GM31_02805</name>
</gene>
<dbReference type="EMBL" id="JNGI01000133">
    <property type="protein sequence ID" value="KNC91117.1"/>
    <property type="molecule type" value="Genomic_DNA"/>
</dbReference>
<comment type="caution">
    <text evidence="2">The sequence shown here is derived from an EMBL/GenBank/DDBJ whole genome shotgun (WGS) entry which is preliminary data.</text>
</comment>
<evidence type="ECO:0000256" key="1">
    <source>
        <dbReference type="SAM" id="Phobius"/>
    </source>
</evidence>
<keyword evidence="3" id="KW-1185">Reference proteome</keyword>
<dbReference type="Proteomes" id="UP000037393">
    <property type="component" value="Unassembled WGS sequence"/>
</dbReference>
<protein>
    <submittedName>
        <fullName evidence="2">Uncharacterized protein</fullName>
    </submittedName>
</protein>
<reference evidence="2 3" key="1">
    <citation type="journal article" date="2015" name="Appl. Environ. Microbiol.">
        <title>The Enterobacterium Trabulsiella odontotermitis Presents Novel Adaptations Related to Its Association with Fungus-Growing Termites.</title>
        <authorList>
            <person name="Sapountzis P."/>
            <person name="Gruntjes T."/>
            <person name="Otani S."/>
            <person name="Estevez J."/>
            <person name="da Costa R.R."/>
            <person name="Plunkett G.3rd."/>
            <person name="Perna N.T."/>
            <person name="Poulsen M."/>
        </authorList>
    </citation>
    <scope>NUCLEOTIDE SEQUENCE [LARGE SCALE GENOMIC DNA]</scope>
    <source>
        <strain evidence="2 3">12</strain>
    </source>
</reference>
<dbReference type="PATRIC" id="fig|379893.4.peg.580"/>
<evidence type="ECO:0000313" key="3">
    <source>
        <dbReference type="Proteomes" id="UP000037393"/>
    </source>
</evidence>
<keyword evidence="1" id="KW-1133">Transmembrane helix</keyword>
<name>A0A0L0GQ89_9ENTR</name>
<accession>A0A0L0GQ89</accession>
<feature type="transmembrane region" description="Helical" evidence="1">
    <location>
        <begin position="80"/>
        <end position="100"/>
    </location>
</feature>
<evidence type="ECO:0000313" key="2">
    <source>
        <dbReference type="EMBL" id="KNC91117.1"/>
    </source>
</evidence>
<keyword evidence="1" id="KW-0812">Transmembrane</keyword>
<dbReference type="RefSeq" id="WP_049857651.1">
    <property type="nucleotide sequence ID" value="NZ_JNGI01000133.1"/>
</dbReference>